<dbReference type="Gene3D" id="2.30.280.10">
    <property type="entry name" value="SRA-YDG"/>
    <property type="match status" value="1"/>
</dbReference>
<dbReference type="SMART" id="SM00317">
    <property type="entry name" value="SET"/>
    <property type="match status" value="1"/>
</dbReference>
<evidence type="ECO:0000313" key="14">
    <source>
        <dbReference type="EMBL" id="KAJ4780637.1"/>
    </source>
</evidence>
<dbReference type="InterPro" id="IPR003616">
    <property type="entry name" value="Post-SET_dom"/>
</dbReference>
<feature type="domain" description="Pre-SET" evidence="11">
    <location>
        <begin position="767"/>
        <end position="827"/>
    </location>
</feature>
<dbReference type="PROSITE" id="PS51015">
    <property type="entry name" value="YDG"/>
    <property type="match status" value="1"/>
</dbReference>
<feature type="compositionally biased region" description="Pro residues" evidence="9">
    <location>
        <begin position="45"/>
        <end position="56"/>
    </location>
</feature>
<evidence type="ECO:0000256" key="3">
    <source>
        <dbReference type="ARBA" id="ARBA00022603"/>
    </source>
</evidence>
<dbReference type="Pfam" id="PF05033">
    <property type="entry name" value="Pre-SET"/>
    <property type="match status" value="1"/>
</dbReference>
<keyword evidence="7 8" id="KW-0539">Nucleus</keyword>
<dbReference type="PANTHER" id="PTHR45660">
    <property type="entry name" value="HISTONE-LYSINE N-METHYLTRANSFERASE SETMAR"/>
    <property type="match status" value="1"/>
</dbReference>
<feature type="region of interest" description="Disordered" evidence="9">
    <location>
        <begin position="107"/>
        <end position="241"/>
    </location>
</feature>
<dbReference type="InterPro" id="IPR036987">
    <property type="entry name" value="SRA-YDG_sf"/>
</dbReference>
<dbReference type="Proteomes" id="UP001140206">
    <property type="component" value="Chromosome 3"/>
</dbReference>
<evidence type="ECO:0000256" key="1">
    <source>
        <dbReference type="ARBA" id="ARBA00004286"/>
    </source>
</evidence>
<feature type="domain" description="YDG" evidence="13">
    <location>
        <begin position="542"/>
        <end position="697"/>
    </location>
</feature>
<evidence type="ECO:0000256" key="7">
    <source>
        <dbReference type="ARBA" id="ARBA00023242"/>
    </source>
</evidence>
<sequence length="1007" mass="110651">MVPSAEPEAEPRPPRRISDAPSARGLKPRHVSAVRRFPLGCGRFPSPPTPLSPPTPAETVCNPLSLPLSDTNENQLPSPPRVAEADSAIQNDLSLPDTDTGVVVEEMTNGNGVLPEPEKVTDLSNRRWMHSKFYPPPKRRPVSAKRRYPPGCGRGPDFTFGPIQVDEIGSENDEIVPVEEDENGSSHSQSDGGVEKTANEKINTDDDGSQSQGQELRGVEKEEFMEEDSEIDQPDTGEDVRIGKSKADVVSMHETTLLNSDAIAEGLATQELEIDGLCKDAMELKVKNSPLKISEFRKVNSNQAAMSNDGIQDAKVEQPSMETVVFEESLQQTDQDRSSKGKEKMILKKKGIAKQNTGTKLGGRSDETMSSDKDSAIVPFQSCNDDYAAMDACDSRRITPLQKCLSVGAKKSVAGPSQPRLSLTEGKRKKKGTRVAKKSIRSLKEDSPGAQLSNVMTLTLPPVTPSDGERLSTARGKVKRILRLFQMVCRVLLQKEESGGSSQGPHEERQPKSKGPKRIDLNASDIVKRSSEYVEPGNPVVGHVPGAEVGDEFCYRVELHLIGLHRHLQSGIDWTKINNVPVATSIVASGGYSDGRDGSDVLIYTGSGGQPTGKKGQKTLPQDQKLEKGNLALKNSMDMKTPVRVIHGLNTSETGRRVMTFIYDGLYMVEEFKKEPQNYKIDENEYTAMVFKYKLRRMPGQPEVGLHIATKSKKSKVREGLCVTDISQGKEKIPICAINTVDNEKPPQFKYITNTIYPSWYEKTLPKGCECTSRCSSSKRCACALKNGGELPFNFSSAIVQATTLIYECGPSCRCPPSCYNRVSQSGIRIPLEIFKTETRGWGVRSLSSIPSGSFVCEYVGELLQDEEAERKDNDEYLFDIGHNYDDAALWEGLPSFLPGMGSMAEKGSTSGASASEGFTIDAAEMGNVGRFINHSCSPNLYAQNVLFDHDDSRMPHVMFFAAENIPPLQELTYHYNYTIGQVRDSQGNEKVKECYCGSSECEGRLY</sequence>
<evidence type="ECO:0000256" key="4">
    <source>
        <dbReference type="ARBA" id="ARBA00022679"/>
    </source>
</evidence>
<name>A0AAV8EHM6_9POAL</name>
<feature type="domain" description="Post-SET" evidence="12">
    <location>
        <begin position="991"/>
        <end position="1007"/>
    </location>
</feature>
<dbReference type="GO" id="GO:0005694">
    <property type="term" value="C:chromosome"/>
    <property type="evidence" value="ECO:0007669"/>
    <property type="project" value="UniProtKB-SubCell"/>
</dbReference>
<accession>A0AAV8EHM6</accession>
<feature type="domain" description="SET" evidence="10">
    <location>
        <begin position="830"/>
        <end position="977"/>
    </location>
</feature>
<dbReference type="InterPro" id="IPR001214">
    <property type="entry name" value="SET_dom"/>
</dbReference>
<evidence type="ECO:0000256" key="2">
    <source>
        <dbReference type="ARBA" id="ARBA00022454"/>
    </source>
</evidence>
<dbReference type="GO" id="GO:0008270">
    <property type="term" value="F:zinc ion binding"/>
    <property type="evidence" value="ECO:0007669"/>
    <property type="project" value="InterPro"/>
</dbReference>
<organism evidence="14 15">
    <name type="scientific">Rhynchospora pubera</name>
    <dbReference type="NCBI Taxonomy" id="906938"/>
    <lineage>
        <taxon>Eukaryota</taxon>
        <taxon>Viridiplantae</taxon>
        <taxon>Streptophyta</taxon>
        <taxon>Embryophyta</taxon>
        <taxon>Tracheophyta</taxon>
        <taxon>Spermatophyta</taxon>
        <taxon>Magnoliopsida</taxon>
        <taxon>Liliopsida</taxon>
        <taxon>Poales</taxon>
        <taxon>Cyperaceae</taxon>
        <taxon>Cyperoideae</taxon>
        <taxon>Rhynchosporeae</taxon>
        <taxon>Rhynchospora</taxon>
    </lineage>
</organism>
<dbReference type="InterPro" id="IPR025794">
    <property type="entry name" value="H3-K9-MeTrfase_plant"/>
</dbReference>
<comment type="subcellular location">
    <subcellularLocation>
        <location evidence="1">Chromosome</location>
    </subcellularLocation>
    <subcellularLocation>
        <location evidence="8">Nucleus</location>
    </subcellularLocation>
</comment>
<dbReference type="SUPFAM" id="SSF88697">
    <property type="entry name" value="PUA domain-like"/>
    <property type="match status" value="1"/>
</dbReference>
<feature type="compositionally biased region" description="Basic and acidic residues" evidence="9">
    <location>
        <begin position="193"/>
        <end position="204"/>
    </location>
</feature>
<keyword evidence="6" id="KW-0156">Chromatin regulator</keyword>
<proteinExistence type="predicted"/>
<dbReference type="PANTHER" id="PTHR45660:SF46">
    <property type="entry name" value="HISTONE-LYSINE N-METHYLTRANSFERASE, H3 LYSINE-9 SPECIFIC SUVH6"/>
    <property type="match status" value="1"/>
</dbReference>
<dbReference type="SUPFAM" id="SSF82199">
    <property type="entry name" value="SET domain"/>
    <property type="match status" value="1"/>
</dbReference>
<evidence type="ECO:0000256" key="9">
    <source>
        <dbReference type="SAM" id="MobiDB-lite"/>
    </source>
</evidence>
<feature type="region of interest" description="Disordered" evidence="9">
    <location>
        <begin position="496"/>
        <end position="522"/>
    </location>
</feature>
<gene>
    <name evidence="14" type="ORF">LUZ62_064894</name>
</gene>
<feature type="compositionally biased region" description="Basic and acidic residues" evidence="9">
    <location>
        <begin position="9"/>
        <end position="18"/>
    </location>
</feature>
<dbReference type="PROSITE" id="PS50868">
    <property type="entry name" value="POST_SET"/>
    <property type="match status" value="1"/>
</dbReference>
<evidence type="ECO:0000259" key="13">
    <source>
        <dbReference type="PROSITE" id="PS51015"/>
    </source>
</evidence>
<dbReference type="GO" id="GO:0005634">
    <property type="term" value="C:nucleus"/>
    <property type="evidence" value="ECO:0007669"/>
    <property type="project" value="UniProtKB-SubCell"/>
</dbReference>
<keyword evidence="4" id="KW-0808">Transferase</keyword>
<dbReference type="PROSITE" id="PS50280">
    <property type="entry name" value="SET"/>
    <property type="match status" value="1"/>
</dbReference>
<dbReference type="PROSITE" id="PS51575">
    <property type="entry name" value="SAM_MT43_SUVAR39_2"/>
    <property type="match status" value="1"/>
</dbReference>
<feature type="compositionally biased region" description="Basic and acidic residues" evidence="9">
    <location>
        <begin position="116"/>
        <end position="125"/>
    </location>
</feature>
<keyword evidence="15" id="KW-1185">Reference proteome</keyword>
<dbReference type="Pfam" id="PF02182">
    <property type="entry name" value="SAD_SRA"/>
    <property type="match status" value="1"/>
</dbReference>
<evidence type="ECO:0000259" key="10">
    <source>
        <dbReference type="PROSITE" id="PS50280"/>
    </source>
</evidence>
<feature type="compositionally biased region" description="Basic residues" evidence="9">
    <location>
        <begin position="137"/>
        <end position="148"/>
    </location>
</feature>
<feature type="compositionally biased region" description="Basic residues" evidence="9">
    <location>
        <begin position="427"/>
        <end position="441"/>
    </location>
</feature>
<dbReference type="Pfam" id="PF00856">
    <property type="entry name" value="SET"/>
    <property type="match status" value="1"/>
</dbReference>
<feature type="region of interest" description="Disordered" evidence="9">
    <location>
        <begin position="409"/>
        <end position="451"/>
    </location>
</feature>
<dbReference type="Gene3D" id="2.170.270.10">
    <property type="entry name" value="SET domain"/>
    <property type="match status" value="1"/>
</dbReference>
<dbReference type="InterPro" id="IPR046341">
    <property type="entry name" value="SET_dom_sf"/>
</dbReference>
<evidence type="ECO:0000259" key="12">
    <source>
        <dbReference type="PROSITE" id="PS50868"/>
    </source>
</evidence>
<dbReference type="GO" id="GO:0042054">
    <property type="term" value="F:histone methyltransferase activity"/>
    <property type="evidence" value="ECO:0007669"/>
    <property type="project" value="InterPro"/>
</dbReference>
<dbReference type="GO" id="GO:0003690">
    <property type="term" value="F:double-stranded DNA binding"/>
    <property type="evidence" value="ECO:0007669"/>
    <property type="project" value="TreeGrafter"/>
</dbReference>
<dbReference type="EMBL" id="JAMFTS010000003">
    <property type="protein sequence ID" value="KAJ4780637.1"/>
    <property type="molecule type" value="Genomic_DNA"/>
</dbReference>
<dbReference type="SMART" id="SM00468">
    <property type="entry name" value="PreSET"/>
    <property type="match status" value="1"/>
</dbReference>
<dbReference type="InterPro" id="IPR003105">
    <property type="entry name" value="SRA_YDG"/>
</dbReference>
<feature type="region of interest" description="Disordered" evidence="9">
    <location>
        <begin position="43"/>
        <end position="81"/>
    </location>
</feature>
<dbReference type="InterPro" id="IPR007728">
    <property type="entry name" value="Pre-SET_dom"/>
</dbReference>
<feature type="region of interest" description="Disordered" evidence="9">
    <location>
        <begin position="1"/>
        <end position="30"/>
    </location>
</feature>
<evidence type="ECO:0000256" key="6">
    <source>
        <dbReference type="ARBA" id="ARBA00022853"/>
    </source>
</evidence>
<dbReference type="AlphaFoldDB" id="A0AAV8EHM6"/>
<dbReference type="PROSITE" id="PS50867">
    <property type="entry name" value="PRE_SET"/>
    <property type="match status" value="1"/>
</dbReference>
<evidence type="ECO:0000313" key="15">
    <source>
        <dbReference type="Proteomes" id="UP001140206"/>
    </source>
</evidence>
<comment type="caution">
    <text evidence="14">The sequence shown here is derived from an EMBL/GenBank/DDBJ whole genome shotgun (WGS) entry which is preliminary data.</text>
</comment>
<feature type="compositionally biased region" description="Acidic residues" evidence="9">
    <location>
        <begin position="223"/>
        <end position="237"/>
    </location>
</feature>
<dbReference type="InterPro" id="IPR051357">
    <property type="entry name" value="H3K9_HMTase_SUVAR3-9"/>
</dbReference>
<keyword evidence="2" id="KW-0158">Chromosome</keyword>
<keyword evidence="3" id="KW-0489">Methyltransferase</keyword>
<dbReference type="SMART" id="SM00466">
    <property type="entry name" value="SRA"/>
    <property type="match status" value="1"/>
</dbReference>
<dbReference type="InterPro" id="IPR015947">
    <property type="entry name" value="PUA-like_sf"/>
</dbReference>
<evidence type="ECO:0000256" key="8">
    <source>
        <dbReference type="PROSITE-ProRule" id="PRU00358"/>
    </source>
</evidence>
<reference evidence="14" key="1">
    <citation type="submission" date="2022-08" db="EMBL/GenBank/DDBJ databases">
        <authorList>
            <person name="Marques A."/>
        </authorList>
    </citation>
    <scope>NUCLEOTIDE SEQUENCE</scope>
    <source>
        <strain evidence="14">RhyPub2mFocal</strain>
        <tissue evidence="14">Leaves</tissue>
    </source>
</reference>
<keyword evidence="5" id="KW-0949">S-adenosyl-L-methionine</keyword>
<evidence type="ECO:0000256" key="5">
    <source>
        <dbReference type="ARBA" id="ARBA00022691"/>
    </source>
</evidence>
<feature type="compositionally biased region" description="Acidic residues" evidence="9">
    <location>
        <begin position="168"/>
        <end position="183"/>
    </location>
</feature>
<dbReference type="GO" id="GO:0032259">
    <property type="term" value="P:methylation"/>
    <property type="evidence" value="ECO:0007669"/>
    <property type="project" value="UniProtKB-KW"/>
</dbReference>
<protein>
    <submittedName>
        <fullName evidence="14">Uncharacterized protein</fullName>
    </submittedName>
</protein>
<evidence type="ECO:0000259" key="11">
    <source>
        <dbReference type="PROSITE" id="PS50867"/>
    </source>
</evidence>